<sequence>MDIYSYFNSKSVGEYCRSIGHKFNAYETGFIINACNRISIEEKLDLYREIMETMSDVRNERLKKYTGSDSFFHALKNAFIPSEQTAYEQLIHADRNGMFCQYGCYHYNNRFTDDTIYTSYGRAYEVLKENISDSEPDEYRGLFITAKIPDTDKYITGHLNDNLEVNTLWYNCHEEIPLFDILWVYIPTPFKKGDILIPCATFYPPEPMVLNDICYWGKDEEWLEKRKVYADFSDMTAYGYWLGNDGQVYEECVHDYHNLEYFTGEFFRLDLYNPKYKDHRLLKTLSAALKGEIDIEVLVTANNLLKAENDLRKNFPAWNAKYYEKAGIPEMTELEKMLKKQHF</sequence>
<organism evidence="1 2">
    <name type="scientific">Ruminococcus albus</name>
    <dbReference type="NCBI Taxonomy" id="1264"/>
    <lineage>
        <taxon>Bacteria</taxon>
        <taxon>Bacillati</taxon>
        <taxon>Bacillota</taxon>
        <taxon>Clostridia</taxon>
        <taxon>Eubacteriales</taxon>
        <taxon>Oscillospiraceae</taxon>
        <taxon>Ruminococcus</taxon>
    </lineage>
</organism>
<protein>
    <submittedName>
        <fullName evidence="1">Uncharacterized protein</fullName>
    </submittedName>
</protein>
<evidence type="ECO:0000313" key="2">
    <source>
        <dbReference type="Proteomes" id="UP000182192"/>
    </source>
</evidence>
<accession>A0A1I1CV22</accession>
<gene>
    <name evidence="1" type="ORF">SAMN02910406_00082</name>
</gene>
<name>A0A1I1CV22_RUMAL</name>
<dbReference type="EMBL" id="FOKQ01000001">
    <property type="protein sequence ID" value="SFB66491.1"/>
    <property type="molecule type" value="Genomic_DNA"/>
</dbReference>
<proteinExistence type="predicted"/>
<evidence type="ECO:0000313" key="1">
    <source>
        <dbReference type="EMBL" id="SFB66491.1"/>
    </source>
</evidence>
<dbReference type="AlphaFoldDB" id="A0A1I1CV22"/>
<reference evidence="1 2" key="1">
    <citation type="submission" date="2016-10" db="EMBL/GenBank/DDBJ databases">
        <authorList>
            <person name="de Groot N.N."/>
        </authorList>
    </citation>
    <scope>NUCLEOTIDE SEQUENCE [LARGE SCALE GENOMIC DNA]</scope>
    <source>
        <strain evidence="1 2">AR67</strain>
    </source>
</reference>
<dbReference type="Proteomes" id="UP000182192">
    <property type="component" value="Unassembled WGS sequence"/>
</dbReference>